<evidence type="ECO:0000259" key="1">
    <source>
        <dbReference type="Pfam" id="PF06985"/>
    </source>
</evidence>
<accession>A0AAD4IJN1</accession>
<dbReference type="Proteomes" id="UP001199106">
    <property type="component" value="Unassembled WGS sequence"/>
</dbReference>
<dbReference type="InterPro" id="IPR052895">
    <property type="entry name" value="HetReg/Transcr_Mod"/>
</dbReference>
<dbReference type="Pfam" id="PF06985">
    <property type="entry name" value="HET"/>
    <property type="match status" value="1"/>
</dbReference>
<keyword evidence="3" id="KW-1185">Reference proteome</keyword>
<comment type="caution">
    <text evidence="2">The sequence shown here is derived from an EMBL/GenBank/DDBJ whole genome shotgun (WGS) entry which is preliminary data.</text>
</comment>
<evidence type="ECO:0000313" key="2">
    <source>
        <dbReference type="EMBL" id="KAG9195870.1"/>
    </source>
</evidence>
<dbReference type="AlphaFoldDB" id="A0AAD4IJN1"/>
<dbReference type="PANTHER" id="PTHR24148">
    <property type="entry name" value="ANKYRIN REPEAT DOMAIN-CONTAINING PROTEIN 39 HOMOLOG-RELATED"/>
    <property type="match status" value="1"/>
</dbReference>
<dbReference type="InterPro" id="IPR010730">
    <property type="entry name" value="HET"/>
</dbReference>
<dbReference type="EMBL" id="JAANER010000001">
    <property type="protein sequence ID" value="KAG9195870.1"/>
    <property type="molecule type" value="Genomic_DNA"/>
</dbReference>
<organism evidence="2 3">
    <name type="scientific">Alternaria panax</name>
    <dbReference type="NCBI Taxonomy" id="48097"/>
    <lineage>
        <taxon>Eukaryota</taxon>
        <taxon>Fungi</taxon>
        <taxon>Dikarya</taxon>
        <taxon>Ascomycota</taxon>
        <taxon>Pezizomycotina</taxon>
        <taxon>Dothideomycetes</taxon>
        <taxon>Pleosporomycetidae</taxon>
        <taxon>Pleosporales</taxon>
        <taxon>Pleosporineae</taxon>
        <taxon>Pleosporaceae</taxon>
        <taxon>Alternaria</taxon>
        <taxon>Alternaria sect. Panax</taxon>
    </lineage>
</organism>
<gene>
    <name evidence="2" type="ORF">G6011_00991</name>
</gene>
<feature type="domain" description="Heterokaryon incompatibility" evidence="1">
    <location>
        <begin position="54"/>
        <end position="199"/>
    </location>
</feature>
<sequence>MALSENHTLHRHVHAALQGPDHIRLIALHPALSEHDPLRINFLSSSHKDLQGQYDAISYTWGEPVLTFPLHLDNGTQLHVTSNLDRALRYLRYKDRDRLLWADAASINQIDNDEKAVQIPLMVQIFRGARRVMAWLDPGRDTTVEQRGMRKVDQLSRTSKEQTEESLYPAVNVERNDEFKDVLQFLKLPWFNRLWIVQEIVFSLDIYLICGGTELTFSRLIAALSVVEKQRFLQDPDDKALMEAVVKIGKLWNRHSLFGTEVREVGGQDEYFNSVNIWQRTKILSLVESFRSYGCTDPRDRVFAVYSMATDVRPIRRTLQTDEASPSRPYSGISMSIDYSLDIRESYEAFALSYWRDSIDDGQMWDALLSRQHSPQAADWSSWVPDWRVPPRTTWLLRPCPRDYPDLRVSEDGTGIHMHMNLGRHLRDHHFRSRYTVKLKTSINAKDCTTPFVSQLLQLYELLRKPGAICKTPRLSSRFPTTRHNVRTTSITNVLVEMIRALKPKHRRKESLVELDQYLANRALISGEGNSRLSPIQPSTYVQQLINELDQDLGDKELFCFQDERSRVHSVGCGNMELIPGDQIVPVKGWEKSETCDGLIMVLILRKVDRADGASWPNFRLIGSGYILHPEFFWHFDNWTRFLKQDRKTLTEMQAWNMFAGPFYGNGYY</sequence>
<dbReference type="PANTHER" id="PTHR24148:SF80">
    <property type="entry name" value="HETEROKARYON INCOMPATIBILITY DOMAIN-CONTAINING PROTEIN"/>
    <property type="match status" value="1"/>
</dbReference>
<evidence type="ECO:0000313" key="3">
    <source>
        <dbReference type="Proteomes" id="UP001199106"/>
    </source>
</evidence>
<proteinExistence type="predicted"/>
<reference evidence="2" key="1">
    <citation type="submission" date="2021-07" db="EMBL/GenBank/DDBJ databases">
        <title>Genome Resource of American Ginseng Black Spot Pathogen Alternaria panax.</title>
        <authorList>
            <person name="Qiu C."/>
            <person name="Wang W."/>
            <person name="Liu Z."/>
        </authorList>
    </citation>
    <scope>NUCLEOTIDE SEQUENCE</scope>
    <source>
        <strain evidence="2">BNCC115425</strain>
    </source>
</reference>
<protein>
    <recommendedName>
        <fullName evidence="1">Heterokaryon incompatibility domain-containing protein</fullName>
    </recommendedName>
</protein>
<name>A0AAD4IJN1_9PLEO</name>